<keyword evidence="12" id="KW-1185">Reference proteome</keyword>
<evidence type="ECO:0000256" key="3">
    <source>
        <dbReference type="ARBA" id="ARBA00022692"/>
    </source>
</evidence>
<feature type="chain" id="PRO_5021518643" description="Outer membrane protein assembly factor BamA" evidence="8">
    <location>
        <begin position="24"/>
        <end position="813"/>
    </location>
</feature>
<dbReference type="InterPro" id="IPR010827">
    <property type="entry name" value="BamA/TamA_POTRA"/>
</dbReference>
<feature type="domain" description="POTRA" evidence="10">
    <location>
        <begin position="95"/>
        <end position="175"/>
    </location>
</feature>
<protein>
    <recommendedName>
        <fullName evidence="8 9">Outer membrane protein assembly factor BamA</fullName>
    </recommendedName>
</protein>
<dbReference type="PANTHER" id="PTHR12815:SF23">
    <property type="entry name" value="OUTER MEMBRANE PROTEIN ASSEMBLY FACTOR BAMA"/>
    <property type="match status" value="1"/>
</dbReference>
<evidence type="ECO:0000256" key="8">
    <source>
        <dbReference type="HAMAP-Rule" id="MF_01430"/>
    </source>
</evidence>
<dbReference type="Gene3D" id="2.40.160.50">
    <property type="entry name" value="membrane protein fhac: a member of the omp85/tpsb transporter family"/>
    <property type="match status" value="1"/>
</dbReference>
<dbReference type="OrthoDB" id="9803054at2"/>
<feature type="domain" description="POTRA" evidence="10">
    <location>
        <begin position="350"/>
        <end position="424"/>
    </location>
</feature>
<dbReference type="InterPro" id="IPR039910">
    <property type="entry name" value="D15-like"/>
</dbReference>
<evidence type="ECO:0000313" key="12">
    <source>
        <dbReference type="Proteomes" id="UP000244906"/>
    </source>
</evidence>
<dbReference type="InterPro" id="IPR000184">
    <property type="entry name" value="Bac_surfAg_D15"/>
</dbReference>
<dbReference type="Gene3D" id="3.10.20.310">
    <property type="entry name" value="membrane protein fhac"/>
    <property type="match status" value="5"/>
</dbReference>
<dbReference type="Pfam" id="PF07244">
    <property type="entry name" value="POTRA"/>
    <property type="match status" value="4"/>
</dbReference>
<dbReference type="PIRSF" id="PIRSF006076">
    <property type="entry name" value="OM_assembly_OMP85"/>
    <property type="match status" value="1"/>
</dbReference>
<keyword evidence="5 8" id="KW-0677">Repeat</keyword>
<keyword evidence="7 8" id="KW-0998">Cell outer membrane</keyword>
<evidence type="ECO:0000256" key="5">
    <source>
        <dbReference type="ARBA" id="ARBA00022737"/>
    </source>
</evidence>
<comment type="similarity">
    <text evidence="8">Belongs to the BamA family.</text>
</comment>
<accession>A0A2V1GPF1</accession>
<evidence type="ECO:0000256" key="4">
    <source>
        <dbReference type="ARBA" id="ARBA00022729"/>
    </source>
</evidence>
<dbReference type="GO" id="GO:1990063">
    <property type="term" value="C:Bam protein complex"/>
    <property type="evidence" value="ECO:0007669"/>
    <property type="project" value="TreeGrafter"/>
</dbReference>
<dbReference type="GO" id="GO:0043165">
    <property type="term" value="P:Gram-negative-bacterium-type cell outer membrane assembly"/>
    <property type="evidence" value="ECO:0007669"/>
    <property type="project" value="UniProtKB-UniRule"/>
</dbReference>
<comment type="caution">
    <text evidence="11">The sequence shown here is derived from an EMBL/GenBank/DDBJ whole genome shotgun (WGS) entry which is preliminary data.</text>
</comment>
<keyword evidence="2 8" id="KW-1134">Transmembrane beta strand</keyword>
<dbReference type="InterPro" id="IPR034746">
    <property type="entry name" value="POTRA"/>
</dbReference>
<feature type="domain" description="POTRA" evidence="10">
    <location>
        <begin position="178"/>
        <end position="266"/>
    </location>
</feature>
<keyword evidence="3 8" id="KW-0812">Transmembrane</keyword>
<evidence type="ECO:0000313" key="11">
    <source>
        <dbReference type="EMBL" id="PVZ64906.1"/>
    </source>
</evidence>
<dbReference type="NCBIfam" id="TIGR03303">
    <property type="entry name" value="OM_YaeT"/>
    <property type="match status" value="1"/>
</dbReference>
<evidence type="ECO:0000256" key="9">
    <source>
        <dbReference type="NCBIfam" id="TIGR03303"/>
    </source>
</evidence>
<evidence type="ECO:0000256" key="1">
    <source>
        <dbReference type="ARBA" id="ARBA00004370"/>
    </source>
</evidence>
<organism evidence="11 12">
    <name type="scientific">Pelagibaculum spongiae</name>
    <dbReference type="NCBI Taxonomy" id="2080658"/>
    <lineage>
        <taxon>Bacteria</taxon>
        <taxon>Pseudomonadati</taxon>
        <taxon>Pseudomonadota</taxon>
        <taxon>Gammaproteobacteria</taxon>
        <taxon>Oceanospirillales</taxon>
        <taxon>Pelagibaculum</taxon>
    </lineage>
</organism>
<evidence type="ECO:0000256" key="7">
    <source>
        <dbReference type="ARBA" id="ARBA00023237"/>
    </source>
</evidence>
<dbReference type="GO" id="GO:0051205">
    <property type="term" value="P:protein insertion into membrane"/>
    <property type="evidence" value="ECO:0007669"/>
    <property type="project" value="UniProtKB-UniRule"/>
</dbReference>
<evidence type="ECO:0000256" key="6">
    <source>
        <dbReference type="ARBA" id="ARBA00023136"/>
    </source>
</evidence>
<dbReference type="EMBL" id="QDDL01000011">
    <property type="protein sequence ID" value="PVZ64906.1"/>
    <property type="molecule type" value="Genomic_DNA"/>
</dbReference>
<dbReference type="InterPro" id="IPR023707">
    <property type="entry name" value="OM_assembly_BamA"/>
</dbReference>
<dbReference type="PANTHER" id="PTHR12815">
    <property type="entry name" value="SORTING AND ASSEMBLY MACHINERY SAMM50 PROTEIN FAMILY MEMBER"/>
    <property type="match status" value="1"/>
</dbReference>
<dbReference type="Proteomes" id="UP000244906">
    <property type="component" value="Unassembled WGS sequence"/>
</dbReference>
<comment type="subunit">
    <text evidence="8">Part of the Bam complex.</text>
</comment>
<comment type="function">
    <text evidence="8">Part of the outer membrane protein assembly complex, which is involved in assembly and insertion of beta-barrel proteins into the outer membrane.</text>
</comment>
<sequence precursor="true">MGKFTRRLLLSGLTGLFASTAQAFSPFVVSDVQVRGLDRIPEGVVFKDLAIGKGDKVDQQRLAEAIRSVFKRGTFQDVTVARDGDVLIITVEERPTIGLITIDGNEDISDEDLKKGLSESGLGKGEVLNRSLLDKVTQELERQYFAQGKYGVKVEVVTETLPQNRVAITLKVNEGQVAKIRQVKLIGNTQFTDEELQTEFLQGAGNLWSFFSKNNQYSKQKFAADLETVRSFYQNRGFANFKILSTQVSITTDRKDVYLTVNLEEGDQYTIGEVKIAGETRVEKSRLTSRLFVASGALYARQNISASRDGIVRILGNDGYAFANVNVIPEVNETTKQVDLVFFVDAGKRAYVRRINFLGNVKTQDEVLRREMRLVEGGWLSNASVQRSKVRLERLGFFSAVGVETVPVPGTDDQVDLNFSVTEQPSGSVNVSLGGSSQGLVYQFGISQNNFLGTGNQVGITLNKSDATTNYSLSFSDPYFTLDGVSRSFSVYYRKTDASKLSITSYTTDSIGGSLSFGIPLDENRRLRLGITAEQTDIITGSSPSSQVRSFFADHGQDIAIDPTIGFETLSLTGSWSYDTRNRGLFPDAGSYHRINAEATIPVGDLQFYKTSYENQYYFPIAKNWSFLLRSSIAYGDGYGQTDTGVNQSLPFFESYFAGGGSTIRGFDDNSLGPRDIIRTPATEIGTPLPSSNDTIRIDNSAVGGNLRLVAGASLYFPNPFSEDSTSTRFSLFVDAGSAYNTHFDYSDYQELSATERAKIPDFSDIGRYRASSGVSFDWLSPLGLLSFSYAFPLKEQPEDVTRNFQFNIGSQF</sequence>
<dbReference type="RefSeq" id="WP_116688660.1">
    <property type="nucleotide sequence ID" value="NZ_CAWNYD010000011.1"/>
</dbReference>
<keyword evidence="6 8" id="KW-0472">Membrane</keyword>
<name>A0A2V1GPF1_9GAMM</name>
<evidence type="ECO:0000256" key="2">
    <source>
        <dbReference type="ARBA" id="ARBA00022452"/>
    </source>
</evidence>
<dbReference type="AlphaFoldDB" id="A0A2V1GPF1"/>
<evidence type="ECO:0000259" key="10">
    <source>
        <dbReference type="PROSITE" id="PS51779"/>
    </source>
</evidence>
<dbReference type="HAMAP" id="MF_01430">
    <property type="entry name" value="OM_assembly_BamA"/>
    <property type="match status" value="1"/>
</dbReference>
<feature type="domain" description="POTRA" evidence="10">
    <location>
        <begin position="27"/>
        <end position="94"/>
    </location>
</feature>
<dbReference type="PROSITE" id="PS51779">
    <property type="entry name" value="POTRA"/>
    <property type="match status" value="5"/>
</dbReference>
<feature type="signal peptide" evidence="8">
    <location>
        <begin position="1"/>
        <end position="23"/>
    </location>
</feature>
<gene>
    <name evidence="8 11" type="primary">bamA</name>
    <name evidence="11" type="ORF">DC094_18750</name>
</gene>
<keyword evidence="4 8" id="KW-0732">Signal</keyword>
<comment type="subcellular location">
    <subcellularLocation>
        <location evidence="8">Cell outer membrane</location>
    </subcellularLocation>
    <subcellularLocation>
        <location evidence="1">Membrane</location>
    </subcellularLocation>
</comment>
<feature type="domain" description="POTRA" evidence="10">
    <location>
        <begin position="269"/>
        <end position="347"/>
    </location>
</feature>
<dbReference type="Pfam" id="PF01103">
    <property type="entry name" value="Omp85"/>
    <property type="match status" value="1"/>
</dbReference>
<proteinExistence type="inferred from homology"/>
<reference evidence="11 12" key="1">
    <citation type="submission" date="2018-04" db="EMBL/GenBank/DDBJ databases">
        <title>Thalassorhabdus spongiae gen. nov., sp. nov., isolated from a marine sponge in South-West Iceland.</title>
        <authorList>
            <person name="Knobloch S."/>
            <person name="Daussin A."/>
            <person name="Johannsson R."/>
            <person name="Marteinsson V.T."/>
        </authorList>
    </citation>
    <scope>NUCLEOTIDE SEQUENCE [LARGE SCALE GENOMIC DNA]</scope>
    <source>
        <strain evidence="11 12">Hp12</strain>
    </source>
</reference>